<evidence type="ECO:0000256" key="2">
    <source>
        <dbReference type="SAM" id="Phobius"/>
    </source>
</evidence>
<reference evidence="4" key="2">
    <citation type="submission" date="2013-07" db="EMBL/GenBank/DDBJ databases">
        <authorList>
            <consortium name="The Broad Institute Genome Sequencing Platform"/>
            <person name="Cuomo C."/>
            <person name="Litvintseva A."/>
            <person name="Chen Y."/>
            <person name="Heitman J."/>
            <person name="Sun S."/>
            <person name="Springer D."/>
            <person name="Dromer F."/>
            <person name="Young S.K."/>
            <person name="Zeng Q."/>
            <person name="Gargeya S."/>
            <person name="Fitzgerald M."/>
            <person name="Abouelleil A."/>
            <person name="Alvarado L."/>
            <person name="Berlin A.M."/>
            <person name="Chapman S.B."/>
            <person name="Dewar J."/>
            <person name="Goldberg J."/>
            <person name="Griggs A."/>
            <person name="Gujja S."/>
            <person name="Hansen M."/>
            <person name="Howarth C."/>
            <person name="Imamovic A."/>
            <person name="Larimer J."/>
            <person name="McCowan C."/>
            <person name="Murphy C."/>
            <person name="Pearson M."/>
            <person name="Priest M."/>
            <person name="Roberts A."/>
            <person name="Saif S."/>
            <person name="Shea T."/>
            <person name="Sykes S."/>
            <person name="Wortman J."/>
            <person name="Nusbaum C."/>
            <person name="Birren B."/>
        </authorList>
    </citation>
    <scope>NUCLEOTIDE SEQUENCE</scope>
    <source>
        <strain evidence="4">CBS 10117</strain>
    </source>
</reference>
<dbReference type="EMBL" id="KI894027">
    <property type="protein sequence ID" value="OBR89369.1"/>
    <property type="molecule type" value="Genomic_DNA"/>
</dbReference>
<feature type="compositionally biased region" description="Basic residues" evidence="1">
    <location>
        <begin position="75"/>
        <end position="89"/>
    </location>
</feature>
<dbReference type="EMBL" id="CP144530">
    <property type="protein sequence ID" value="WWC58646.1"/>
    <property type="molecule type" value="Genomic_DNA"/>
</dbReference>
<sequence length="172" mass="18495">MTHFLAPSPLPTTPTSSNASSPSPSSPSRSSSSSSSSSRITIPPPSAVNSEEVSTSPPPPPPPTYEESFYIGSTRRPHSKAKARTKRKNLNGGIGGDVVGSMKRGFSSHDHSTRRQEGRLKVLLGIAGILFLILTSIWIMRLNARIKDRGGYDTLWHSILSKAMSVSDKPEL</sequence>
<keyword evidence="2" id="KW-1133">Transmembrane helix</keyword>
<evidence type="ECO:0000313" key="4">
    <source>
        <dbReference type="EMBL" id="WWC58646.1"/>
    </source>
</evidence>
<dbReference type="GeneID" id="28964895"/>
<dbReference type="KEGG" id="kdj:28964895"/>
<gene>
    <name evidence="3" type="ORF">I303_01196</name>
    <name evidence="4" type="ORF">I303_101190</name>
</gene>
<dbReference type="RefSeq" id="XP_018267211.1">
    <property type="nucleotide sequence ID" value="XM_018404557.1"/>
</dbReference>
<dbReference type="OrthoDB" id="2573119at2759"/>
<reference evidence="4" key="3">
    <citation type="submission" date="2024-02" db="EMBL/GenBank/DDBJ databases">
        <title>Comparative genomics of Cryptococcus and Kwoniella reveals pathogenesis evolution and contrasting modes of karyotype evolution via chromosome fusion or intercentromeric recombination.</title>
        <authorList>
            <person name="Coelho M.A."/>
            <person name="David-Palma M."/>
            <person name="Shea T."/>
            <person name="Bowers K."/>
            <person name="McGinley-Smith S."/>
            <person name="Mohammad A.W."/>
            <person name="Gnirke A."/>
            <person name="Yurkov A.M."/>
            <person name="Nowrousian M."/>
            <person name="Sun S."/>
            <person name="Cuomo C.A."/>
            <person name="Heitman J."/>
        </authorList>
    </citation>
    <scope>NUCLEOTIDE SEQUENCE</scope>
    <source>
        <strain evidence="4">CBS 10117</strain>
    </source>
</reference>
<protein>
    <submittedName>
        <fullName evidence="3">Uncharacterized protein</fullName>
    </submittedName>
</protein>
<name>A0A1A6AH24_9TREE</name>
<evidence type="ECO:0000313" key="5">
    <source>
        <dbReference type="Proteomes" id="UP000078595"/>
    </source>
</evidence>
<feature type="region of interest" description="Disordered" evidence="1">
    <location>
        <begin position="1"/>
        <end position="96"/>
    </location>
</feature>
<evidence type="ECO:0000256" key="1">
    <source>
        <dbReference type="SAM" id="MobiDB-lite"/>
    </source>
</evidence>
<keyword evidence="2" id="KW-0472">Membrane</keyword>
<proteinExistence type="predicted"/>
<evidence type="ECO:0000313" key="3">
    <source>
        <dbReference type="EMBL" id="OBR89369.1"/>
    </source>
</evidence>
<dbReference type="Proteomes" id="UP000078595">
    <property type="component" value="Chromosome 1"/>
</dbReference>
<keyword evidence="5" id="KW-1185">Reference proteome</keyword>
<dbReference type="VEuPathDB" id="FungiDB:I303_01196"/>
<keyword evidence="2" id="KW-0812">Transmembrane</keyword>
<feature type="transmembrane region" description="Helical" evidence="2">
    <location>
        <begin position="122"/>
        <end position="140"/>
    </location>
</feature>
<organism evidence="3">
    <name type="scientific">Kwoniella dejecticola CBS 10117</name>
    <dbReference type="NCBI Taxonomy" id="1296121"/>
    <lineage>
        <taxon>Eukaryota</taxon>
        <taxon>Fungi</taxon>
        <taxon>Dikarya</taxon>
        <taxon>Basidiomycota</taxon>
        <taxon>Agaricomycotina</taxon>
        <taxon>Tremellomycetes</taxon>
        <taxon>Tremellales</taxon>
        <taxon>Cryptococcaceae</taxon>
        <taxon>Kwoniella</taxon>
    </lineage>
</organism>
<accession>A0A1A6AH24</accession>
<reference evidence="3" key="1">
    <citation type="submission" date="2013-07" db="EMBL/GenBank/DDBJ databases">
        <title>The Genome Sequence of Cryptococcus dejecticola CBS10117.</title>
        <authorList>
            <consortium name="The Broad Institute Genome Sequencing Platform"/>
            <person name="Cuomo C."/>
            <person name="Litvintseva A."/>
            <person name="Chen Y."/>
            <person name="Heitman J."/>
            <person name="Sun S."/>
            <person name="Springer D."/>
            <person name="Dromer F."/>
            <person name="Young S.K."/>
            <person name="Zeng Q."/>
            <person name="Gargeya S."/>
            <person name="Fitzgerald M."/>
            <person name="Abouelleil A."/>
            <person name="Alvarado L."/>
            <person name="Berlin A.M."/>
            <person name="Chapman S.B."/>
            <person name="Dewar J."/>
            <person name="Goldberg J."/>
            <person name="Griggs A."/>
            <person name="Gujja S."/>
            <person name="Hansen M."/>
            <person name="Howarth C."/>
            <person name="Imamovic A."/>
            <person name="Larimer J."/>
            <person name="McCowan C."/>
            <person name="Murphy C."/>
            <person name="Pearson M."/>
            <person name="Priest M."/>
            <person name="Roberts A."/>
            <person name="Saif S."/>
            <person name="Shea T."/>
            <person name="Sykes S."/>
            <person name="Wortman J."/>
            <person name="Nusbaum C."/>
            <person name="Birren B."/>
        </authorList>
    </citation>
    <scope>NUCLEOTIDE SEQUENCE [LARGE SCALE GENOMIC DNA]</scope>
    <source>
        <strain evidence="3">CBS 10117</strain>
    </source>
</reference>
<dbReference type="AlphaFoldDB" id="A0A1A6AH24"/>
<feature type="compositionally biased region" description="Low complexity" evidence="1">
    <location>
        <begin position="13"/>
        <end position="41"/>
    </location>
</feature>